<evidence type="ECO:0000256" key="4">
    <source>
        <dbReference type="SAM" id="MobiDB-lite"/>
    </source>
</evidence>
<feature type="region of interest" description="Disordered" evidence="4">
    <location>
        <begin position="1"/>
        <end position="142"/>
    </location>
</feature>
<dbReference type="GO" id="GO:0008233">
    <property type="term" value="F:peptidase activity"/>
    <property type="evidence" value="ECO:0007669"/>
    <property type="project" value="UniProtKB-KW"/>
</dbReference>
<comment type="similarity">
    <text evidence="1">Belongs to the peptidase S1C family.</text>
</comment>
<proteinExistence type="inferred from homology"/>
<dbReference type="RefSeq" id="WP_209707164.1">
    <property type="nucleotide sequence ID" value="NZ_JAGIOO010000001.1"/>
</dbReference>
<evidence type="ECO:0000256" key="3">
    <source>
        <dbReference type="ARBA" id="ARBA00022801"/>
    </source>
</evidence>
<feature type="domain" description="PDZ" evidence="6">
    <location>
        <begin position="417"/>
        <end position="503"/>
    </location>
</feature>
<evidence type="ECO:0000256" key="1">
    <source>
        <dbReference type="ARBA" id="ARBA00010541"/>
    </source>
</evidence>
<dbReference type="GO" id="GO:0006508">
    <property type="term" value="P:proteolysis"/>
    <property type="evidence" value="ECO:0007669"/>
    <property type="project" value="UniProtKB-KW"/>
</dbReference>
<dbReference type="InterPro" id="IPR001940">
    <property type="entry name" value="Peptidase_S1C"/>
</dbReference>
<dbReference type="EC" id="3.4.21.-" evidence="7"/>
<dbReference type="PRINTS" id="PR00834">
    <property type="entry name" value="PROTEASES2C"/>
</dbReference>
<evidence type="ECO:0000313" key="8">
    <source>
        <dbReference type="Proteomes" id="UP001519363"/>
    </source>
</evidence>
<dbReference type="PANTHER" id="PTHR43343">
    <property type="entry name" value="PEPTIDASE S12"/>
    <property type="match status" value="1"/>
</dbReference>
<organism evidence="7 8">
    <name type="scientific">Crossiella equi</name>
    <dbReference type="NCBI Taxonomy" id="130796"/>
    <lineage>
        <taxon>Bacteria</taxon>
        <taxon>Bacillati</taxon>
        <taxon>Actinomycetota</taxon>
        <taxon>Actinomycetes</taxon>
        <taxon>Pseudonocardiales</taxon>
        <taxon>Pseudonocardiaceae</taxon>
        <taxon>Crossiella</taxon>
    </lineage>
</organism>
<accession>A0ABS5AE73</accession>
<protein>
    <submittedName>
        <fullName evidence="7">Serine protease PepD</fullName>
        <ecNumber evidence="7">3.4.21.-</ecNumber>
    </submittedName>
</protein>
<dbReference type="PROSITE" id="PS50106">
    <property type="entry name" value="PDZ"/>
    <property type="match status" value="1"/>
</dbReference>
<evidence type="ECO:0000256" key="2">
    <source>
        <dbReference type="ARBA" id="ARBA00022670"/>
    </source>
</evidence>
<dbReference type="InterPro" id="IPR043504">
    <property type="entry name" value="Peptidase_S1_PA_chymotrypsin"/>
</dbReference>
<dbReference type="Gene3D" id="2.40.10.10">
    <property type="entry name" value="Trypsin-like serine proteases"/>
    <property type="match status" value="2"/>
</dbReference>
<feature type="compositionally biased region" description="Low complexity" evidence="4">
    <location>
        <begin position="44"/>
        <end position="64"/>
    </location>
</feature>
<name>A0ABS5AE73_9PSEU</name>
<evidence type="ECO:0000313" key="7">
    <source>
        <dbReference type="EMBL" id="MBP2474898.1"/>
    </source>
</evidence>
<dbReference type="InterPro" id="IPR036034">
    <property type="entry name" value="PDZ_sf"/>
</dbReference>
<keyword evidence="5" id="KW-0812">Transmembrane</keyword>
<feature type="compositionally biased region" description="Low complexity" evidence="4">
    <location>
        <begin position="74"/>
        <end position="92"/>
    </location>
</feature>
<keyword evidence="5" id="KW-1133">Transmembrane helix</keyword>
<dbReference type="EMBL" id="JAGIOO010000001">
    <property type="protein sequence ID" value="MBP2474898.1"/>
    <property type="molecule type" value="Genomic_DNA"/>
</dbReference>
<comment type="caution">
    <text evidence="7">The sequence shown here is derived from an EMBL/GenBank/DDBJ whole genome shotgun (WGS) entry which is preliminary data.</text>
</comment>
<sequence>MTENTPGAPGHQPERPQHTTEGTGAANSDWAPPTAQQDSGAGLGTTPSAPGHGTPGHGAPASGAGTPGSGFGGPTSDSGTPGSDFGAPAPGGQPSGYGGQPAGAPGPSSYSGSGYTPFSTSQAQSGGPGFPPGAPVTNPLGVPVQTVPQQRKAPGRGKLVAGALALVLLGGALGGGVGGVVAYNIAGGQSSSSSSNALNQPKPAAKDINSPAAPGTVEQVAQKVLPSVVQLQVGSGSGSGVVLSSDGMILTNNHVIEAAANGGRITVQFQDGRTASARLIGRDATSDLAVVKADNVSGLTPIELGRSDDLRVGQQVVAIGAPFGLQSTVTSGIVSALNRPVRTGDSQDNSTVMDAVQTDAAINPGNSGGALVDMQGRLIGINSAIRTATASQGQPGGSIGLGFAIPVDQARRIADELIKNGKATHAVLGVNLAPPSRNNTQQVAGATVGEVNAGGGAEAAGIKAGDVITKIDDRRIEDADSLIAAVRSYAPGAKVKLTITTGGGDRVVEATLGSQVLDQQPTPPR</sequence>
<dbReference type="Pfam" id="PF13180">
    <property type="entry name" value="PDZ_2"/>
    <property type="match status" value="1"/>
</dbReference>
<dbReference type="InterPro" id="IPR051201">
    <property type="entry name" value="Chloro_Bact_Ser_Proteases"/>
</dbReference>
<dbReference type="SUPFAM" id="SSF50156">
    <property type="entry name" value="PDZ domain-like"/>
    <property type="match status" value="1"/>
</dbReference>
<keyword evidence="5" id="KW-0472">Membrane</keyword>
<reference evidence="7 8" key="1">
    <citation type="submission" date="2021-03" db="EMBL/GenBank/DDBJ databases">
        <title>Sequencing the genomes of 1000 actinobacteria strains.</title>
        <authorList>
            <person name="Klenk H.-P."/>
        </authorList>
    </citation>
    <scope>NUCLEOTIDE SEQUENCE [LARGE SCALE GENOMIC DNA]</scope>
    <source>
        <strain evidence="7 8">DSM 44580</strain>
    </source>
</reference>
<dbReference type="PANTHER" id="PTHR43343:SF3">
    <property type="entry name" value="PROTEASE DO-LIKE 8, CHLOROPLASTIC"/>
    <property type="match status" value="1"/>
</dbReference>
<dbReference type="InterPro" id="IPR009003">
    <property type="entry name" value="Peptidase_S1_PA"/>
</dbReference>
<feature type="compositionally biased region" description="Low complexity" evidence="4">
    <location>
        <begin position="102"/>
        <end position="121"/>
    </location>
</feature>
<keyword evidence="8" id="KW-1185">Reference proteome</keyword>
<dbReference type="SUPFAM" id="SSF50494">
    <property type="entry name" value="Trypsin-like serine proteases"/>
    <property type="match status" value="1"/>
</dbReference>
<dbReference type="Proteomes" id="UP001519363">
    <property type="component" value="Unassembled WGS sequence"/>
</dbReference>
<evidence type="ECO:0000256" key="5">
    <source>
        <dbReference type="SAM" id="Phobius"/>
    </source>
</evidence>
<evidence type="ECO:0000259" key="6">
    <source>
        <dbReference type="PROSITE" id="PS50106"/>
    </source>
</evidence>
<feature type="transmembrane region" description="Helical" evidence="5">
    <location>
        <begin position="159"/>
        <end position="186"/>
    </location>
</feature>
<dbReference type="Gene3D" id="2.30.42.10">
    <property type="match status" value="1"/>
</dbReference>
<gene>
    <name evidence="7" type="ORF">JOF53_003770</name>
</gene>
<dbReference type="InterPro" id="IPR001478">
    <property type="entry name" value="PDZ"/>
</dbReference>
<feature type="region of interest" description="Disordered" evidence="4">
    <location>
        <begin position="189"/>
        <end position="212"/>
    </location>
</feature>
<keyword evidence="3 7" id="KW-0378">Hydrolase</keyword>
<dbReference type="Pfam" id="PF13365">
    <property type="entry name" value="Trypsin_2"/>
    <property type="match status" value="1"/>
</dbReference>
<keyword evidence="2 7" id="KW-0645">Protease</keyword>
<dbReference type="SMART" id="SM00228">
    <property type="entry name" value="PDZ"/>
    <property type="match status" value="1"/>
</dbReference>